<evidence type="ECO:0008006" key="4">
    <source>
        <dbReference type="Google" id="ProtNLM"/>
    </source>
</evidence>
<organism evidence="2 3">
    <name type="scientific">Setaria viridis</name>
    <name type="common">Green bristlegrass</name>
    <name type="synonym">Setaria italica subsp. viridis</name>
    <dbReference type="NCBI Taxonomy" id="4556"/>
    <lineage>
        <taxon>Eukaryota</taxon>
        <taxon>Viridiplantae</taxon>
        <taxon>Streptophyta</taxon>
        <taxon>Embryophyta</taxon>
        <taxon>Tracheophyta</taxon>
        <taxon>Spermatophyta</taxon>
        <taxon>Magnoliopsida</taxon>
        <taxon>Liliopsida</taxon>
        <taxon>Poales</taxon>
        <taxon>Poaceae</taxon>
        <taxon>PACMAD clade</taxon>
        <taxon>Panicoideae</taxon>
        <taxon>Panicodae</taxon>
        <taxon>Paniceae</taxon>
        <taxon>Cenchrinae</taxon>
        <taxon>Setaria</taxon>
    </lineage>
</organism>
<dbReference type="AlphaFoldDB" id="A0A4U6VUH8"/>
<dbReference type="OMA" id="MPFPREV"/>
<feature type="compositionally biased region" description="Acidic residues" evidence="1">
    <location>
        <begin position="9"/>
        <end position="23"/>
    </location>
</feature>
<dbReference type="EMBL" id="CM016553">
    <property type="protein sequence ID" value="TKW33032.1"/>
    <property type="molecule type" value="Genomic_DNA"/>
</dbReference>
<evidence type="ECO:0000313" key="3">
    <source>
        <dbReference type="Proteomes" id="UP000298652"/>
    </source>
</evidence>
<sequence length="105" mass="12260">MVTLPADVFDSDSDSDSLTETDSSDDRRRGYRMPFPREVSDALRIFRRTDNTFTCPVCPGTRHWWRILNEIKDHVLGMAKSMPLRGENKKWSRHCVVAQNEGWME</sequence>
<dbReference type="Gramene" id="TKW33032">
    <property type="protein sequence ID" value="TKW33032"/>
    <property type="gene ID" value="SEVIR_2G206400v2"/>
</dbReference>
<keyword evidence="3" id="KW-1185">Reference proteome</keyword>
<accession>A0A4U6VUH8</accession>
<reference evidence="2" key="1">
    <citation type="submission" date="2019-03" db="EMBL/GenBank/DDBJ databases">
        <title>WGS assembly of Setaria viridis.</title>
        <authorList>
            <person name="Huang P."/>
            <person name="Jenkins J."/>
            <person name="Grimwood J."/>
            <person name="Barry K."/>
            <person name="Healey A."/>
            <person name="Mamidi S."/>
            <person name="Sreedasyam A."/>
            <person name="Shu S."/>
            <person name="Feldman M."/>
            <person name="Wu J."/>
            <person name="Yu Y."/>
            <person name="Chen C."/>
            <person name="Johnson J."/>
            <person name="Rokhsar D."/>
            <person name="Baxter I."/>
            <person name="Schmutz J."/>
            <person name="Brutnell T."/>
            <person name="Kellogg E."/>
        </authorList>
    </citation>
    <scope>NUCLEOTIDE SEQUENCE [LARGE SCALE GENOMIC DNA]</scope>
</reference>
<name>A0A4U6VUH8_SETVI</name>
<evidence type="ECO:0000256" key="1">
    <source>
        <dbReference type="SAM" id="MobiDB-lite"/>
    </source>
</evidence>
<dbReference type="Proteomes" id="UP000298652">
    <property type="component" value="Chromosome 2"/>
</dbReference>
<evidence type="ECO:0000313" key="2">
    <source>
        <dbReference type="EMBL" id="TKW33032.1"/>
    </source>
</evidence>
<protein>
    <recommendedName>
        <fullName evidence="4">Zinc finger-XS domain-containing protein</fullName>
    </recommendedName>
</protein>
<proteinExistence type="predicted"/>
<feature type="region of interest" description="Disordered" evidence="1">
    <location>
        <begin position="1"/>
        <end position="32"/>
    </location>
</feature>
<gene>
    <name evidence="2" type="ORF">SEVIR_2G206400v2</name>
</gene>